<dbReference type="InterPro" id="IPR029046">
    <property type="entry name" value="LolA/LolB/LppX"/>
</dbReference>
<keyword evidence="1" id="KW-0732">Signal</keyword>
<dbReference type="InterPro" id="IPR004564">
    <property type="entry name" value="OM_lipoprot_carrier_LolA-like"/>
</dbReference>
<dbReference type="CDD" id="cd16325">
    <property type="entry name" value="LolA"/>
    <property type="match status" value="1"/>
</dbReference>
<protein>
    <submittedName>
        <fullName evidence="2">Outer membrane lipoprotein-sorting protein</fullName>
    </submittedName>
</protein>
<organism evidence="2 3">
    <name type="scientific">Novosphingobium resinovorum</name>
    <dbReference type="NCBI Taxonomy" id="158500"/>
    <lineage>
        <taxon>Bacteria</taxon>
        <taxon>Pseudomonadati</taxon>
        <taxon>Pseudomonadota</taxon>
        <taxon>Alphaproteobacteria</taxon>
        <taxon>Sphingomonadales</taxon>
        <taxon>Sphingomonadaceae</taxon>
        <taxon>Novosphingobium</taxon>
    </lineage>
</organism>
<reference evidence="2 3" key="1">
    <citation type="submission" date="2014-03" db="EMBL/GenBank/DDBJ databases">
        <title>Whole genome sequence of Novosphingobium resinovorum KF1.</title>
        <authorList>
            <person name="Gan H.M."/>
            <person name="Gan H.Y."/>
            <person name="Chew T.H."/>
            <person name="Savka M.A."/>
        </authorList>
    </citation>
    <scope>NUCLEOTIDE SEQUENCE [LARGE SCALE GENOMIC DNA]</scope>
    <source>
        <strain evidence="2 3">KF1</strain>
    </source>
</reference>
<proteinExistence type="predicted"/>
<dbReference type="EMBL" id="JFYZ01000012">
    <property type="protein sequence ID" value="EZP81453.1"/>
    <property type="molecule type" value="Genomic_DNA"/>
</dbReference>
<accession>A0A031JXD6</accession>
<dbReference type="Pfam" id="PF03548">
    <property type="entry name" value="LolA"/>
    <property type="match status" value="1"/>
</dbReference>
<dbReference type="PANTHER" id="PTHR35869">
    <property type="entry name" value="OUTER-MEMBRANE LIPOPROTEIN CARRIER PROTEIN"/>
    <property type="match status" value="1"/>
</dbReference>
<dbReference type="PANTHER" id="PTHR35869:SF1">
    <property type="entry name" value="OUTER-MEMBRANE LIPOPROTEIN CARRIER PROTEIN"/>
    <property type="match status" value="1"/>
</dbReference>
<name>A0A031JXD6_9SPHN</name>
<keyword evidence="2" id="KW-0449">Lipoprotein</keyword>
<gene>
    <name evidence="2" type="ORF">BV97_02670</name>
</gene>
<dbReference type="PATRIC" id="fig|158500.4.peg.2730"/>
<dbReference type="eggNOG" id="COG2834">
    <property type="taxonomic scope" value="Bacteria"/>
</dbReference>
<sequence length="218" mass="23806">MNHVTKTFRSCVSAAALAALSVSAALVPAQAVAAAPDDAKQVEQAVAALRGIGTLKADFVQTDRSGQTVSGVLTMKSPGKIRFQYQPSAKMLIVGDGRALNFIDYEVRQVQRWPIKNSPLGALLDPSRDVAKFGKLIQTGNPGVVSIEVRDRSHPEYGVITLIFTRKASAPGGLELTYWVSLDSQNKRTTISLSNQRYGVPVTDNDFRWNDPRPRNRR</sequence>
<dbReference type="Proteomes" id="UP000024329">
    <property type="component" value="Unassembled WGS sequence"/>
</dbReference>
<dbReference type="SUPFAM" id="SSF89392">
    <property type="entry name" value="Prokaryotic lipoproteins and lipoprotein localization factors"/>
    <property type="match status" value="1"/>
</dbReference>
<dbReference type="AlphaFoldDB" id="A0A031JXD6"/>
<dbReference type="Gene3D" id="2.50.20.10">
    <property type="entry name" value="Lipoprotein localisation LolA/LolB/LppX"/>
    <property type="match status" value="1"/>
</dbReference>
<evidence type="ECO:0000313" key="2">
    <source>
        <dbReference type="EMBL" id="EZP81453.1"/>
    </source>
</evidence>
<dbReference type="STRING" id="158500.BES08_10215"/>
<evidence type="ECO:0000313" key="3">
    <source>
        <dbReference type="Proteomes" id="UP000024329"/>
    </source>
</evidence>
<comment type="caution">
    <text evidence="2">The sequence shown here is derived from an EMBL/GenBank/DDBJ whole genome shotgun (WGS) entry which is preliminary data.</text>
</comment>
<evidence type="ECO:0000256" key="1">
    <source>
        <dbReference type="ARBA" id="ARBA00022729"/>
    </source>
</evidence>
<dbReference type="RefSeq" id="WP_051586866.1">
    <property type="nucleotide sequence ID" value="NZ_BSFC01000044.1"/>
</dbReference>